<keyword evidence="1" id="KW-0812">Transmembrane</keyword>
<keyword evidence="1" id="KW-1133">Transmembrane helix</keyword>
<dbReference type="EMBL" id="CAADRP010000001">
    <property type="protein sequence ID" value="VFU20647.1"/>
    <property type="molecule type" value="Genomic_DNA"/>
</dbReference>
<evidence type="ECO:0000313" key="2">
    <source>
        <dbReference type="EMBL" id="VFU20647.1"/>
    </source>
</evidence>
<proteinExistence type="predicted"/>
<feature type="transmembrane region" description="Helical" evidence="1">
    <location>
        <begin position="50"/>
        <end position="74"/>
    </location>
</feature>
<keyword evidence="1" id="KW-0472">Membrane</keyword>
<sequence length="122" mass="13487">MLPLLFSLAAPLLYFPRDLIIPLSFSLLGQPDVPLIKTTSSWVSAQFPRITFIAFFFLVCLLRFLLAGSVLALLKGWQGVTKASLKYLTGSSYLARVLYYSKLQNFQVLGGDGYLFACSPGL</sequence>
<protein>
    <submittedName>
        <fullName evidence="2">Uncharacterized protein</fullName>
    </submittedName>
</protein>
<accession>A0A6N2K443</accession>
<dbReference type="AlphaFoldDB" id="A0A6N2K443"/>
<reference evidence="2" key="1">
    <citation type="submission" date="2019-03" db="EMBL/GenBank/DDBJ databases">
        <authorList>
            <person name="Mank J."/>
            <person name="Almeida P."/>
        </authorList>
    </citation>
    <scope>NUCLEOTIDE SEQUENCE</scope>
    <source>
        <strain evidence="2">78183</strain>
    </source>
</reference>
<evidence type="ECO:0000256" key="1">
    <source>
        <dbReference type="SAM" id="Phobius"/>
    </source>
</evidence>
<organism evidence="2">
    <name type="scientific">Salix viminalis</name>
    <name type="common">Common osier</name>
    <name type="synonym">Basket willow</name>
    <dbReference type="NCBI Taxonomy" id="40686"/>
    <lineage>
        <taxon>Eukaryota</taxon>
        <taxon>Viridiplantae</taxon>
        <taxon>Streptophyta</taxon>
        <taxon>Embryophyta</taxon>
        <taxon>Tracheophyta</taxon>
        <taxon>Spermatophyta</taxon>
        <taxon>Magnoliopsida</taxon>
        <taxon>eudicotyledons</taxon>
        <taxon>Gunneridae</taxon>
        <taxon>Pentapetalae</taxon>
        <taxon>rosids</taxon>
        <taxon>fabids</taxon>
        <taxon>Malpighiales</taxon>
        <taxon>Salicaceae</taxon>
        <taxon>Saliceae</taxon>
        <taxon>Salix</taxon>
    </lineage>
</organism>
<name>A0A6N2K443_SALVM</name>
<gene>
    <name evidence="2" type="ORF">SVIM_LOCUS7205</name>
</gene>